<dbReference type="EMBL" id="VYXP01000006">
    <property type="protein sequence ID" value="KAA9130978.1"/>
    <property type="molecule type" value="Genomic_DNA"/>
</dbReference>
<feature type="transmembrane region" description="Helical" evidence="6">
    <location>
        <begin position="130"/>
        <end position="151"/>
    </location>
</feature>
<evidence type="ECO:0008006" key="9">
    <source>
        <dbReference type="Google" id="ProtNLM"/>
    </source>
</evidence>
<feature type="transmembrane region" description="Helical" evidence="6">
    <location>
        <begin position="100"/>
        <end position="118"/>
    </location>
</feature>
<proteinExistence type="inferred from homology"/>
<evidence type="ECO:0000256" key="2">
    <source>
        <dbReference type="ARBA" id="ARBA00007524"/>
    </source>
</evidence>
<keyword evidence="3 6" id="KW-0812">Transmembrane</keyword>
<feature type="transmembrane region" description="Helical" evidence="6">
    <location>
        <begin position="77"/>
        <end position="94"/>
    </location>
</feature>
<keyword evidence="8" id="KW-1185">Reference proteome</keyword>
<name>A0A5N0T8D7_9GAMM</name>
<keyword evidence="4 6" id="KW-1133">Transmembrane helix</keyword>
<evidence type="ECO:0000313" key="7">
    <source>
        <dbReference type="EMBL" id="KAA9130978.1"/>
    </source>
</evidence>
<dbReference type="Proteomes" id="UP000325372">
    <property type="component" value="Unassembled WGS sequence"/>
</dbReference>
<dbReference type="GO" id="GO:0016020">
    <property type="term" value="C:membrane"/>
    <property type="evidence" value="ECO:0007669"/>
    <property type="project" value="UniProtKB-SubCell"/>
</dbReference>
<feature type="transmembrane region" description="Helical" evidence="6">
    <location>
        <begin position="44"/>
        <end position="65"/>
    </location>
</feature>
<dbReference type="AlphaFoldDB" id="A0A5N0T8D7"/>
<accession>A0A5N0T8D7</accession>
<organism evidence="7 8">
    <name type="scientific">Marinihelvus fidelis</name>
    <dbReference type="NCBI Taxonomy" id="2613842"/>
    <lineage>
        <taxon>Bacteria</taxon>
        <taxon>Pseudomonadati</taxon>
        <taxon>Pseudomonadota</taxon>
        <taxon>Gammaproteobacteria</taxon>
        <taxon>Chromatiales</taxon>
        <taxon>Wenzhouxiangellaceae</taxon>
        <taxon>Marinihelvus</taxon>
    </lineage>
</organism>
<evidence type="ECO:0000256" key="6">
    <source>
        <dbReference type="SAM" id="Phobius"/>
    </source>
</evidence>
<evidence type="ECO:0000256" key="5">
    <source>
        <dbReference type="ARBA" id="ARBA00023136"/>
    </source>
</evidence>
<reference evidence="7 8" key="1">
    <citation type="submission" date="2019-09" db="EMBL/GenBank/DDBJ databases">
        <title>Wenzhouxiangella sp. Genome sequencing and assembly.</title>
        <authorList>
            <person name="Zhang R."/>
        </authorList>
    </citation>
    <scope>NUCLEOTIDE SEQUENCE [LARGE SCALE GENOMIC DNA]</scope>
    <source>
        <strain evidence="7 8">W260</strain>
    </source>
</reference>
<dbReference type="InterPro" id="IPR004307">
    <property type="entry name" value="TspO_MBR"/>
</dbReference>
<dbReference type="Gene3D" id="1.20.1260.100">
    <property type="entry name" value="TspO/MBR protein"/>
    <property type="match status" value="1"/>
</dbReference>
<evidence type="ECO:0000256" key="4">
    <source>
        <dbReference type="ARBA" id="ARBA00022989"/>
    </source>
</evidence>
<dbReference type="RefSeq" id="WP_150864616.1">
    <property type="nucleotide sequence ID" value="NZ_VYXP01000006.1"/>
</dbReference>
<dbReference type="InterPro" id="IPR038330">
    <property type="entry name" value="TspO/MBR-related_sf"/>
</dbReference>
<sequence>MDRNFLIVITVFGVALLAAAAGMRFGEDAWVAELAVPAWSPGPVVFAEGWVAWYAAWCALAIIVVHARGTLPAVPATLWLAGLGAVLAWNWLFFGLQRPGWALGAASLGLAVGALTLVRSGHWHRHAPIPALVALAWLAMTWCWNAAIWRASGGGVDSLLG</sequence>
<evidence type="ECO:0000256" key="1">
    <source>
        <dbReference type="ARBA" id="ARBA00004141"/>
    </source>
</evidence>
<comment type="caution">
    <text evidence="7">The sequence shown here is derived from an EMBL/GenBank/DDBJ whole genome shotgun (WGS) entry which is preliminary data.</text>
</comment>
<gene>
    <name evidence="7" type="ORF">F3N42_11550</name>
</gene>
<comment type="similarity">
    <text evidence="2">Belongs to the TspO/BZRP family.</text>
</comment>
<dbReference type="Pfam" id="PF03073">
    <property type="entry name" value="TspO_MBR"/>
    <property type="match status" value="1"/>
</dbReference>
<comment type="subcellular location">
    <subcellularLocation>
        <location evidence="1">Membrane</location>
        <topology evidence="1">Multi-pass membrane protein</topology>
    </subcellularLocation>
</comment>
<evidence type="ECO:0000256" key="3">
    <source>
        <dbReference type="ARBA" id="ARBA00022692"/>
    </source>
</evidence>
<evidence type="ECO:0000313" key="8">
    <source>
        <dbReference type="Proteomes" id="UP000325372"/>
    </source>
</evidence>
<protein>
    <recommendedName>
        <fullName evidence="9">Tryptophan-rich sensory protein</fullName>
    </recommendedName>
</protein>
<keyword evidence="5 6" id="KW-0472">Membrane</keyword>